<keyword evidence="2" id="KW-1185">Reference proteome</keyword>
<dbReference type="Gramene" id="AET5Gv21029800.1">
    <property type="protein sequence ID" value="AET5Gv21029800.1"/>
    <property type="gene ID" value="AET5Gv21029800"/>
</dbReference>
<dbReference type="Proteomes" id="UP000015105">
    <property type="component" value="Chromosome 5D"/>
</dbReference>
<name>A0A453M3P6_AEGTS</name>
<reference evidence="1" key="5">
    <citation type="journal article" date="2021" name="G3 (Bethesda)">
        <title>Aegilops tauschii genome assembly Aet v5.0 features greater sequence contiguity and improved annotation.</title>
        <authorList>
            <person name="Wang L."/>
            <person name="Zhu T."/>
            <person name="Rodriguez J.C."/>
            <person name="Deal K.R."/>
            <person name="Dubcovsky J."/>
            <person name="McGuire P.E."/>
            <person name="Lux T."/>
            <person name="Spannagl M."/>
            <person name="Mayer K.F.X."/>
            <person name="Baldrich P."/>
            <person name="Meyers B.C."/>
            <person name="Huo N."/>
            <person name="Gu Y.Q."/>
            <person name="Zhou H."/>
            <person name="Devos K.M."/>
            <person name="Bennetzen J.L."/>
            <person name="Unver T."/>
            <person name="Budak H."/>
            <person name="Gulick P.J."/>
            <person name="Galiba G."/>
            <person name="Kalapos B."/>
            <person name="Nelson D.R."/>
            <person name="Li P."/>
            <person name="You F.M."/>
            <person name="Luo M.C."/>
            <person name="Dvorak J."/>
        </authorList>
    </citation>
    <scope>NUCLEOTIDE SEQUENCE [LARGE SCALE GENOMIC DNA]</scope>
    <source>
        <strain evidence="1">cv. AL8/78</strain>
    </source>
</reference>
<protein>
    <submittedName>
        <fullName evidence="1">Uncharacterized protein</fullName>
    </submittedName>
</protein>
<proteinExistence type="predicted"/>
<organism evidence="1 2">
    <name type="scientific">Aegilops tauschii subsp. strangulata</name>
    <name type="common">Goatgrass</name>
    <dbReference type="NCBI Taxonomy" id="200361"/>
    <lineage>
        <taxon>Eukaryota</taxon>
        <taxon>Viridiplantae</taxon>
        <taxon>Streptophyta</taxon>
        <taxon>Embryophyta</taxon>
        <taxon>Tracheophyta</taxon>
        <taxon>Spermatophyta</taxon>
        <taxon>Magnoliopsida</taxon>
        <taxon>Liliopsida</taxon>
        <taxon>Poales</taxon>
        <taxon>Poaceae</taxon>
        <taxon>BOP clade</taxon>
        <taxon>Pooideae</taxon>
        <taxon>Triticodae</taxon>
        <taxon>Triticeae</taxon>
        <taxon>Triticinae</taxon>
        <taxon>Aegilops</taxon>
    </lineage>
</organism>
<evidence type="ECO:0000313" key="2">
    <source>
        <dbReference type="Proteomes" id="UP000015105"/>
    </source>
</evidence>
<reference evidence="1" key="3">
    <citation type="journal article" date="2017" name="Nature">
        <title>Genome sequence of the progenitor of the wheat D genome Aegilops tauschii.</title>
        <authorList>
            <person name="Luo M.C."/>
            <person name="Gu Y.Q."/>
            <person name="Puiu D."/>
            <person name="Wang H."/>
            <person name="Twardziok S.O."/>
            <person name="Deal K.R."/>
            <person name="Huo N."/>
            <person name="Zhu T."/>
            <person name="Wang L."/>
            <person name="Wang Y."/>
            <person name="McGuire P.E."/>
            <person name="Liu S."/>
            <person name="Long H."/>
            <person name="Ramasamy R.K."/>
            <person name="Rodriguez J.C."/>
            <person name="Van S.L."/>
            <person name="Yuan L."/>
            <person name="Wang Z."/>
            <person name="Xia Z."/>
            <person name="Xiao L."/>
            <person name="Anderson O.D."/>
            <person name="Ouyang S."/>
            <person name="Liang Y."/>
            <person name="Zimin A.V."/>
            <person name="Pertea G."/>
            <person name="Qi P."/>
            <person name="Bennetzen J.L."/>
            <person name="Dai X."/>
            <person name="Dawson M.W."/>
            <person name="Muller H.G."/>
            <person name="Kugler K."/>
            <person name="Rivarola-Duarte L."/>
            <person name="Spannagl M."/>
            <person name="Mayer K.F.X."/>
            <person name="Lu F.H."/>
            <person name="Bevan M.W."/>
            <person name="Leroy P."/>
            <person name="Li P."/>
            <person name="You F.M."/>
            <person name="Sun Q."/>
            <person name="Liu Z."/>
            <person name="Lyons E."/>
            <person name="Wicker T."/>
            <person name="Salzberg S.L."/>
            <person name="Devos K.M."/>
            <person name="Dvorak J."/>
        </authorList>
    </citation>
    <scope>NUCLEOTIDE SEQUENCE [LARGE SCALE GENOMIC DNA]</scope>
    <source>
        <strain evidence="1">cv. AL8/78</strain>
    </source>
</reference>
<dbReference type="AlphaFoldDB" id="A0A453M3P6"/>
<sequence>LCCHFGFHQGQPVGSLIDPLALVGVYNSRMDGRSSTACFLVMLVLFRSTTPAENCFIQRYLTVFCTKDECKLECLFHWNDKWIHEHWCDGKIFGKCNCNICPSG</sequence>
<reference evidence="2" key="2">
    <citation type="journal article" date="2017" name="Nat. Plants">
        <title>The Aegilops tauschii genome reveals multiple impacts of transposons.</title>
        <authorList>
            <person name="Zhao G."/>
            <person name="Zou C."/>
            <person name="Li K."/>
            <person name="Wang K."/>
            <person name="Li T."/>
            <person name="Gao L."/>
            <person name="Zhang X."/>
            <person name="Wang H."/>
            <person name="Yang Z."/>
            <person name="Liu X."/>
            <person name="Jiang W."/>
            <person name="Mao L."/>
            <person name="Kong X."/>
            <person name="Jiao Y."/>
            <person name="Jia J."/>
        </authorList>
    </citation>
    <scope>NUCLEOTIDE SEQUENCE [LARGE SCALE GENOMIC DNA]</scope>
    <source>
        <strain evidence="2">cv. AL8/78</strain>
    </source>
</reference>
<reference evidence="2" key="1">
    <citation type="journal article" date="2014" name="Science">
        <title>Ancient hybridizations among the ancestral genomes of bread wheat.</title>
        <authorList>
            <consortium name="International Wheat Genome Sequencing Consortium,"/>
            <person name="Marcussen T."/>
            <person name="Sandve S.R."/>
            <person name="Heier L."/>
            <person name="Spannagl M."/>
            <person name="Pfeifer M."/>
            <person name="Jakobsen K.S."/>
            <person name="Wulff B.B."/>
            <person name="Steuernagel B."/>
            <person name="Mayer K.F."/>
            <person name="Olsen O.A."/>
        </authorList>
    </citation>
    <scope>NUCLEOTIDE SEQUENCE [LARGE SCALE GENOMIC DNA]</scope>
    <source>
        <strain evidence="2">cv. AL8/78</strain>
    </source>
</reference>
<accession>A0A453M3P6</accession>
<evidence type="ECO:0000313" key="1">
    <source>
        <dbReference type="EnsemblPlants" id="AET5Gv21029800.1"/>
    </source>
</evidence>
<dbReference type="EnsemblPlants" id="AET5Gv21029800.1">
    <property type="protein sequence ID" value="AET5Gv21029800.1"/>
    <property type="gene ID" value="AET5Gv21029800"/>
</dbReference>
<reference evidence="1" key="4">
    <citation type="submission" date="2019-03" db="UniProtKB">
        <authorList>
            <consortium name="EnsemblPlants"/>
        </authorList>
    </citation>
    <scope>IDENTIFICATION</scope>
</reference>